<keyword evidence="1 3" id="KW-0863">Zinc-finger</keyword>
<feature type="compositionally biased region" description="Low complexity" evidence="5">
    <location>
        <begin position="213"/>
        <end position="223"/>
    </location>
</feature>
<dbReference type="OrthoDB" id="6226111at2759"/>
<feature type="coiled-coil region" evidence="4">
    <location>
        <begin position="25"/>
        <end position="59"/>
    </location>
</feature>
<evidence type="ECO:0000313" key="7">
    <source>
        <dbReference type="Proteomes" id="UP000189705"/>
    </source>
</evidence>
<name>A0A1U8CVB3_ALLSI</name>
<evidence type="ECO:0000256" key="2">
    <source>
        <dbReference type="ARBA" id="ARBA00022833"/>
    </source>
</evidence>
<dbReference type="CTD" id="79740"/>
<gene>
    <name evidence="8" type="primary">ZBBX</name>
</gene>
<evidence type="ECO:0000313" key="8">
    <source>
        <dbReference type="RefSeq" id="XP_014372978.1"/>
    </source>
</evidence>
<dbReference type="Pfam" id="PF22586">
    <property type="entry name" value="ANCHR-like_BBOX"/>
    <property type="match status" value="1"/>
</dbReference>
<evidence type="ECO:0000256" key="1">
    <source>
        <dbReference type="ARBA" id="ARBA00022771"/>
    </source>
</evidence>
<dbReference type="GeneID" id="102387326"/>
<dbReference type="Gene3D" id="4.10.830.40">
    <property type="match status" value="1"/>
</dbReference>
<feature type="region of interest" description="Disordered" evidence="5">
    <location>
        <begin position="198"/>
        <end position="223"/>
    </location>
</feature>
<organism evidence="7 8">
    <name type="scientific">Alligator sinensis</name>
    <name type="common">Chinese alligator</name>
    <dbReference type="NCBI Taxonomy" id="38654"/>
    <lineage>
        <taxon>Eukaryota</taxon>
        <taxon>Metazoa</taxon>
        <taxon>Chordata</taxon>
        <taxon>Craniata</taxon>
        <taxon>Vertebrata</taxon>
        <taxon>Euteleostomi</taxon>
        <taxon>Archelosauria</taxon>
        <taxon>Archosauria</taxon>
        <taxon>Crocodylia</taxon>
        <taxon>Alligatoridae</taxon>
        <taxon>Alligatorinae</taxon>
        <taxon>Alligator</taxon>
    </lineage>
</organism>
<evidence type="ECO:0000259" key="6">
    <source>
        <dbReference type="PROSITE" id="PS50119"/>
    </source>
</evidence>
<dbReference type="InterPro" id="IPR000315">
    <property type="entry name" value="Znf_B-box"/>
</dbReference>
<reference evidence="8" key="1">
    <citation type="submission" date="2025-08" db="UniProtKB">
        <authorList>
            <consortium name="RefSeq"/>
        </authorList>
    </citation>
    <scope>IDENTIFICATION</scope>
</reference>
<dbReference type="SMART" id="SM00336">
    <property type="entry name" value="BBOX"/>
    <property type="match status" value="1"/>
</dbReference>
<dbReference type="GO" id="GO:0008270">
    <property type="term" value="F:zinc ion binding"/>
    <property type="evidence" value="ECO:0007669"/>
    <property type="project" value="UniProtKB-KW"/>
</dbReference>
<keyword evidence="7" id="KW-1185">Reference proteome</keyword>
<keyword evidence="4" id="KW-0175">Coiled coil</keyword>
<evidence type="ECO:0000256" key="3">
    <source>
        <dbReference type="PROSITE-ProRule" id="PRU00024"/>
    </source>
</evidence>
<evidence type="ECO:0000256" key="4">
    <source>
        <dbReference type="SAM" id="Coils"/>
    </source>
</evidence>
<dbReference type="PROSITE" id="PS50119">
    <property type="entry name" value="ZF_BBOX"/>
    <property type="match status" value="1"/>
</dbReference>
<dbReference type="Proteomes" id="UP000189705">
    <property type="component" value="Unplaced"/>
</dbReference>
<dbReference type="PANTHER" id="PTHR28634:SF1">
    <property type="entry name" value="ZINC FINGER B-BOX DOMAIN-CONTAINING PROTEIN 1"/>
    <property type="match status" value="1"/>
</dbReference>
<proteinExistence type="predicted"/>
<protein>
    <submittedName>
        <fullName evidence="8">Zinc finger B-box domain-containing protein 1 isoform X1</fullName>
    </submittedName>
</protein>
<dbReference type="CDD" id="cd19818">
    <property type="entry name" value="Bbox1_ZBBX"/>
    <property type="match status" value="1"/>
</dbReference>
<feature type="region of interest" description="Disordered" evidence="5">
    <location>
        <begin position="428"/>
        <end position="448"/>
    </location>
</feature>
<accession>A0A1U8CVB3</accession>
<sequence>MNISDFVILPGSKTGTSVKLKAKHLRELQLEKVQLELQNKEMEKKLQLLQANMSREKEERERSSGYRWKSGQVGPMGIQPQIFLQNKENGVKVSSGKVKLKILREQIQEPVKLPLKHKMSNVVATENPKMKGKVCGQCETKNALLVCLECGEDYCGSCFAKIHQKGALKLHRMIPLQAKANASVGKLEVVHRFMKEVNPDESKMNHEQKKKSSTNQLTSDTSSSLLTSTVSAVEFSTSSTWTGTENQDGRLLLHGTFDEDESSKSFQEALTQWRHGNHELKKKQNSIKAEAESMGICEVQTHLTLSREPVQIEFKEDSLSYMEKLWLKKHRRTPIEKEPGIQVNGFRPGQSMVNEFHNALGREGRNEEEEDLIAEEMKQYWTSLFRTEVSDAVPEFSESSLKIEVLDNSYEDDLEESTNFMVTELGSTKSGNKQRAMGPEHQQSTVSRFSPAQALDITRKSFDHVPSTADKKDLLIPPWDRNTAPLEQISKVSSGQTSTASHAGIYTECHHSATGEKVLSIPHKGDITAKAGIKTNTDRRFLSSCMPPEKSFGLPKLAIKTPSSKLRSLNDSADSAEFKSFSNNQSMALTTKSSVLLQEVARREKPVSTQYLGLENFFSLGANSKQVTTESLPSLCSDSSPTDSISFSGAEQWVRMRSLSDHAEESIVQDIWQSELSRPSSGLRQRNTHARTFLQRSVHRSPVVTSFPRPLSANIPLCGMIKSRPIPCSRSQIRPKSSTSQLLSTVVAEISKFEFDDRTEQNDPLLEDIADQQALASLEKELQSHIDPQEKLCRLTSEDLSASSRHSKKISENITDFHNNLELKDHSRVDTLSDCDENYPEEEEILRDKQLVLALHRPASK</sequence>
<feature type="compositionally biased region" description="Basic and acidic residues" evidence="5">
    <location>
        <begin position="198"/>
        <end position="207"/>
    </location>
</feature>
<dbReference type="RefSeq" id="XP_014372978.1">
    <property type="nucleotide sequence ID" value="XM_014517492.2"/>
</dbReference>
<dbReference type="AlphaFoldDB" id="A0A1U8CVB3"/>
<evidence type="ECO:0000256" key="5">
    <source>
        <dbReference type="SAM" id="MobiDB-lite"/>
    </source>
</evidence>
<dbReference type="InterPro" id="IPR037688">
    <property type="entry name" value="ZBBX"/>
</dbReference>
<dbReference type="InParanoid" id="A0A1U8CVB3"/>
<keyword evidence="2" id="KW-0862">Zinc</keyword>
<keyword evidence="1 3" id="KW-0479">Metal-binding</keyword>
<dbReference type="PANTHER" id="PTHR28634">
    <property type="entry name" value="ZINC FINGER B-BOX DOMAIN-CONTAINING PROTEIN 1"/>
    <property type="match status" value="1"/>
</dbReference>
<feature type="domain" description="B box-type" evidence="6">
    <location>
        <begin position="130"/>
        <end position="176"/>
    </location>
</feature>